<dbReference type="Gene3D" id="1.10.10.10">
    <property type="entry name" value="Winged helix-like DNA-binding domain superfamily/Winged helix DNA-binding domain"/>
    <property type="match status" value="2"/>
</dbReference>
<dbReference type="InterPro" id="IPR005158">
    <property type="entry name" value="BTAD"/>
</dbReference>
<dbReference type="CDD" id="cd15831">
    <property type="entry name" value="BTAD"/>
    <property type="match status" value="1"/>
</dbReference>
<evidence type="ECO:0000256" key="6">
    <source>
        <dbReference type="SAM" id="MobiDB-lite"/>
    </source>
</evidence>
<dbReference type="InterPro" id="IPR002182">
    <property type="entry name" value="NB-ARC"/>
</dbReference>
<accession>A0A1C5J5E5</accession>
<evidence type="ECO:0000313" key="9">
    <source>
        <dbReference type="Proteomes" id="UP000199408"/>
    </source>
</evidence>
<dbReference type="AlphaFoldDB" id="A0A1C5J5E5"/>
<dbReference type="GO" id="GO:0043531">
    <property type="term" value="F:ADP binding"/>
    <property type="evidence" value="ECO:0007669"/>
    <property type="project" value="InterPro"/>
</dbReference>
<dbReference type="PROSITE" id="PS51755">
    <property type="entry name" value="OMPR_PHOB"/>
    <property type="match status" value="1"/>
</dbReference>
<dbReference type="InterPro" id="IPR036388">
    <property type="entry name" value="WH-like_DNA-bd_sf"/>
</dbReference>
<keyword evidence="2" id="KW-0805">Transcription regulation</keyword>
<dbReference type="SUPFAM" id="SSF46894">
    <property type="entry name" value="C-terminal effector domain of the bipartite response regulators"/>
    <property type="match status" value="1"/>
</dbReference>
<feature type="region of interest" description="Disordered" evidence="6">
    <location>
        <begin position="247"/>
        <end position="273"/>
    </location>
</feature>
<evidence type="ECO:0000256" key="5">
    <source>
        <dbReference type="PROSITE-ProRule" id="PRU01091"/>
    </source>
</evidence>
<dbReference type="InterPro" id="IPR011990">
    <property type="entry name" value="TPR-like_helical_dom_sf"/>
</dbReference>
<evidence type="ECO:0000259" key="7">
    <source>
        <dbReference type="PROSITE" id="PS51755"/>
    </source>
</evidence>
<keyword evidence="3 5" id="KW-0238">DNA-binding</keyword>
<dbReference type="GO" id="GO:0003677">
    <property type="term" value="F:DNA binding"/>
    <property type="evidence" value="ECO:0007669"/>
    <property type="project" value="UniProtKB-UniRule"/>
</dbReference>
<dbReference type="PRINTS" id="PR00364">
    <property type="entry name" value="DISEASERSIST"/>
</dbReference>
<dbReference type="STRING" id="47864.GA0070560_12237"/>
<dbReference type="Gene3D" id="1.25.40.10">
    <property type="entry name" value="Tetratricopeptide repeat domain"/>
    <property type="match status" value="1"/>
</dbReference>
<sequence>MGLAYEILGPVRVYRDGRTLRLPAGRPTAALVTLLLHAGSAVPVERLCQELWGAHPPASAVANLRSHVSQLRHLLTSPGEPVRLRAECGGYLLRVEPGELDAAEFERLADEGQAARAHGAADLAAARCEQALALWSPTEPPPAYGPITAATFDRLRERRAEVRETYAQARLDLGDPGSSALTGLLRRHVAEYPLRESAWSLLMRVQHRAGDRAAALQTYRAACRALAGELGVPPGPELTTLYRTVRRGEGPPDRTALRVPGRSPRGPQPVRLAPVPHELPCAALPFVGRRAELTRLTTGLTRAGRRPMTLSVYGMAGAGKSALALRAAAETVDAFPDGQLHLDLGGSVAGARLPPLQVADRVLRSLDPSAGPATSLAEARARVRSLLFDRRVLLVLDNATDPAQVEELLPVRGGCALVVTSRTPVLDVAGRIRLEPLPQEDGLALLRATVGDRQVDEEPEAAVAVVTLCEGLPLALRTAARRLAEGSHWSMARLARLLRDERFRLAETGLRPRLTASYQLLGSAAPVFRLLGRTRPGPVTADQAAALTGVPREEAARALDRLVAAQLAEPVGRGRFLLGELVRLYAAELAAAEATVT</sequence>
<organism evidence="8 9">
    <name type="scientific">Micromonospora halophytica</name>
    <dbReference type="NCBI Taxonomy" id="47864"/>
    <lineage>
        <taxon>Bacteria</taxon>
        <taxon>Bacillati</taxon>
        <taxon>Actinomycetota</taxon>
        <taxon>Actinomycetes</taxon>
        <taxon>Micromonosporales</taxon>
        <taxon>Micromonosporaceae</taxon>
        <taxon>Micromonospora</taxon>
    </lineage>
</organism>
<feature type="DNA-binding region" description="OmpR/PhoB-type" evidence="5">
    <location>
        <begin position="1"/>
        <end position="95"/>
    </location>
</feature>
<proteinExistence type="inferred from homology"/>
<evidence type="ECO:0000256" key="1">
    <source>
        <dbReference type="ARBA" id="ARBA00005820"/>
    </source>
</evidence>
<protein>
    <submittedName>
        <fullName evidence="8">DNA-binding transcriptional activator of the SARP family</fullName>
    </submittedName>
</protein>
<dbReference type="InterPro" id="IPR027417">
    <property type="entry name" value="P-loop_NTPase"/>
</dbReference>
<dbReference type="Gene3D" id="3.40.50.300">
    <property type="entry name" value="P-loop containing nucleotide triphosphate hydrolases"/>
    <property type="match status" value="1"/>
</dbReference>
<dbReference type="PANTHER" id="PTHR35807:SF1">
    <property type="entry name" value="TRANSCRIPTIONAL REGULATOR REDD"/>
    <property type="match status" value="1"/>
</dbReference>
<dbReference type="Pfam" id="PF03704">
    <property type="entry name" value="BTAD"/>
    <property type="match status" value="1"/>
</dbReference>
<dbReference type="InterPro" id="IPR016032">
    <property type="entry name" value="Sig_transdc_resp-reg_C-effctor"/>
</dbReference>
<dbReference type="RefSeq" id="WP_170839540.1">
    <property type="nucleotide sequence ID" value="NZ_FMDN01000022.1"/>
</dbReference>
<dbReference type="EMBL" id="FMDN01000022">
    <property type="protein sequence ID" value="SCG65798.1"/>
    <property type="molecule type" value="Genomic_DNA"/>
</dbReference>
<dbReference type="PANTHER" id="PTHR35807">
    <property type="entry name" value="TRANSCRIPTIONAL REGULATOR REDD-RELATED"/>
    <property type="match status" value="1"/>
</dbReference>
<keyword evidence="9" id="KW-1185">Reference proteome</keyword>
<dbReference type="InterPro" id="IPR001867">
    <property type="entry name" value="OmpR/PhoB-type_DNA-bd"/>
</dbReference>
<comment type="similarity">
    <text evidence="1">Belongs to the AfsR/DnrI/RedD regulatory family.</text>
</comment>
<dbReference type="SMART" id="SM01043">
    <property type="entry name" value="BTAD"/>
    <property type="match status" value="1"/>
</dbReference>
<dbReference type="GO" id="GO:0006355">
    <property type="term" value="P:regulation of DNA-templated transcription"/>
    <property type="evidence" value="ECO:0007669"/>
    <property type="project" value="InterPro"/>
</dbReference>
<feature type="compositionally biased region" description="Basic and acidic residues" evidence="6">
    <location>
        <begin position="247"/>
        <end position="256"/>
    </location>
</feature>
<name>A0A1C5J5E5_9ACTN</name>
<evidence type="ECO:0000256" key="3">
    <source>
        <dbReference type="ARBA" id="ARBA00023125"/>
    </source>
</evidence>
<reference evidence="9" key="1">
    <citation type="submission" date="2016-06" db="EMBL/GenBank/DDBJ databases">
        <authorList>
            <person name="Varghese N."/>
        </authorList>
    </citation>
    <scope>NUCLEOTIDE SEQUENCE [LARGE SCALE GENOMIC DNA]</scope>
    <source>
        <strain evidence="9">DSM 43171</strain>
    </source>
</reference>
<dbReference type="Proteomes" id="UP000199408">
    <property type="component" value="Unassembled WGS sequence"/>
</dbReference>
<dbReference type="SMART" id="SM00862">
    <property type="entry name" value="Trans_reg_C"/>
    <property type="match status" value="1"/>
</dbReference>
<dbReference type="SUPFAM" id="SSF52540">
    <property type="entry name" value="P-loop containing nucleoside triphosphate hydrolases"/>
    <property type="match status" value="1"/>
</dbReference>
<evidence type="ECO:0000256" key="4">
    <source>
        <dbReference type="ARBA" id="ARBA00023163"/>
    </source>
</evidence>
<feature type="domain" description="OmpR/PhoB-type" evidence="7">
    <location>
        <begin position="1"/>
        <end position="95"/>
    </location>
</feature>
<dbReference type="SUPFAM" id="SSF48452">
    <property type="entry name" value="TPR-like"/>
    <property type="match status" value="1"/>
</dbReference>
<dbReference type="GO" id="GO:0000160">
    <property type="term" value="P:phosphorelay signal transduction system"/>
    <property type="evidence" value="ECO:0007669"/>
    <property type="project" value="InterPro"/>
</dbReference>
<evidence type="ECO:0000256" key="2">
    <source>
        <dbReference type="ARBA" id="ARBA00023015"/>
    </source>
</evidence>
<keyword evidence="4" id="KW-0804">Transcription</keyword>
<dbReference type="Pfam" id="PF00931">
    <property type="entry name" value="NB-ARC"/>
    <property type="match status" value="1"/>
</dbReference>
<gene>
    <name evidence="8" type="ORF">GA0070560_12237</name>
</gene>
<dbReference type="InterPro" id="IPR051677">
    <property type="entry name" value="AfsR-DnrI-RedD_regulator"/>
</dbReference>
<evidence type="ECO:0000313" key="8">
    <source>
        <dbReference type="EMBL" id="SCG65798.1"/>
    </source>
</evidence>